<dbReference type="RefSeq" id="WP_101834098.1">
    <property type="nucleotide sequence ID" value="NZ_FZMO01000445.1"/>
</dbReference>
<dbReference type="OrthoDB" id="3381279at2"/>
<gene>
    <name evidence="2" type="ORF">FRACA_50059</name>
</gene>
<organism evidence="2 3">
    <name type="scientific">Frankia canadensis</name>
    <dbReference type="NCBI Taxonomy" id="1836972"/>
    <lineage>
        <taxon>Bacteria</taxon>
        <taxon>Bacillati</taxon>
        <taxon>Actinomycetota</taxon>
        <taxon>Actinomycetes</taxon>
        <taxon>Frankiales</taxon>
        <taxon>Frankiaceae</taxon>
        <taxon>Frankia</taxon>
    </lineage>
</organism>
<reference evidence="2 3" key="1">
    <citation type="submission" date="2017-06" db="EMBL/GenBank/DDBJ databases">
        <authorList>
            <person name="Kim H.J."/>
            <person name="Triplett B.A."/>
        </authorList>
    </citation>
    <scope>NUCLEOTIDE SEQUENCE [LARGE SCALE GENOMIC DNA]</scope>
    <source>
        <strain evidence="2">FRACA_ARgP5</strain>
    </source>
</reference>
<dbReference type="InterPro" id="IPR012312">
    <property type="entry name" value="Hemerythrin-like"/>
</dbReference>
<keyword evidence="3" id="KW-1185">Reference proteome</keyword>
<dbReference type="AlphaFoldDB" id="A0A2I2KYC9"/>
<accession>A0A2I2KYC9</accession>
<protein>
    <recommendedName>
        <fullName evidence="1">Hemerythrin-like domain-containing protein</fullName>
    </recommendedName>
</protein>
<dbReference type="Gene3D" id="1.20.120.520">
    <property type="entry name" value="nmb1532 protein domain like"/>
    <property type="match status" value="1"/>
</dbReference>
<dbReference type="Pfam" id="PF01814">
    <property type="entry name" value="Hemerythrin"/>
    <property type="match status" value="1"/>
</dbReference>
<dbReference type="Proteomes" id="UP000234331">
    <property type="component" value="Unassembled WGS sequence"/>
</dbReference>
<name>A0A2I2KYC9_9ACTN</name>
<evidence type="ECO:0000313" key="2">
    <source>
        <dbReference type="EMBL" id="SNQ50671.1"/>
    </source>
</evidence>
<evidence type="ECO:0000313" key="3">
    <source>
        <dbReference type="Proteomes" id="UP000234331"/>
    </source>
</evidence>
<feature type="domain" description="Hemerythrin-like" evidence="1">
    <location>
        <begin position="13"/>
        <end position="130"/>
    </location>
</feature>
<evidence type="ECO:0000259" key="1">
    <source>
        <dbReference type="Pfam" id="PF01814"/>
    </source>
</evidence>
<proteinExistence type="predicted"/>
<dbReference type="EMBL" id="FZMO01000445">
    <property type="protein sequence ID" value="SNQ50671.1"/>
    <property type="molecule type" value="Genomic_DNA"/>
</dbReference>
<sequence>MSDYCWCLATPAIEELIREQDELVELSALARAACRCGDLDALVECVTAISVLFGAHAEVEEGGLFPPMAAEFPEQIAVLQGEHRRIAAVLAGATDGTARTDPAWPAQITKALTLLRRHIVKEQEGLFPAALTVLTSDEWERLAEIRADAGLLAS</sequence>